<evidence type="ECO:0000259" key="1">
    <source>
        <dbReference type="Pfam" id="PF13191"/>
    </source>
</evidence>
<dbReference type="EMBL" id="CP078075">
    <property type="protein sequence ID" value="WDM43321.1"/>
    <property type="molecule type" value="Genomic_DNA"/>
</dbReference>
<keyword evidence="2" id="KW-0547">Nucleotide-binding</keyword>
<evidence type="ECO:0000313" key="2">
    <source>
        <dbReference type="EMBL" id="WDM43321.1"/>
    </source>
</evidence>
<dbReference type="InterPro" id="IPR027417">
    <property type="entry name" value="P-loop_NTPase"/>
</dbReference>
<dbReference type="SUPFAM" id="SSF52540">
    <property type="entry name" value="P-loop containing nucleoside triphosphate hydrolases"/>
    <property type="match status" value="1"/>
</dbReference>
<evidence type="ECO:0000313" key="3">
    <source>
        <dbReference type="Proteomes" id="UP001215097"/>
    </source>
</evidence>
<accession>A0ABY7XMF1</accession>
<organism evidence="2 3">
    <name type="scientific">Microbacterium luteolum</name>
    <name type="common">Aureobacterium luteolum</name>
    <dbReference type="NCBI Taxonomy" id="69367"/>
    <lineage>
        <taxon>Bacteria</taxon>
        <taxon>Bacillati</taxon>
        <taxon>Actinomycetota</taxon>
        <taxon>Actinomycetes</taxon>
        <taxon>Micrococcales</taxon>
        <taxon>Microbacteriaceae</taxon>
        <taxon>Microbacterium</taxon>
    </lineage>
</organism>
<dbReference type="Gene3D" id="3.40.50.300">
    <property type="entry name" value="P-loop containing nucleotide triphosphate hydrolases"/>
    <property type="match status" value="1"/>
</dbReference>
<keyword evidence="2" id="KW-0067">ATP-binding</keyword>
<protein>
    <submittedName>
        <fullName evidence="2">ATP-binding protein</fullName>
    </submittedName>
</protein>
<proteinExistence type="predicted"/>
<dbReference type="InterPro" id="IPR041664">
    <property type="entry name" value="AAA_16"/>
</dbReference>
<sequence>MSGAGDTGDHVKGAPRPTAWEWLAGHKHPQLLPTPWLSDTELEDFVEVLLFSERVLGNAVRHVQHVERWGVPGDKQDGIDFFGRFSDGTPAAWQVKQLENLTRGAVRDAVRATTFDKAAEIYLVFGGIATVQARKEMLAYPSWTLLDRRTLTEMLRILPTQTQHDIVDRFWGEQVRRQFVRAPGDAMMPFEHFQATRQNPASVINDLGQLAGREDELDRLAVALTRSRRDAPQVLVISGPGGRGKTRLWNEALRAETKRDPSRVISCLGPNRTFDASVMNDLRPGTNIIVIDDAHNDPPALAPLLAFARNHADLQVVLTTRPSGLPSIQGAIARASFAPDDQLSISLDELSLSTARSLVTGLTSGIDLSFGLRNYLAEQARHSPHIAVILTNLIRRGQISGSIAVNANLREIVLARYQEVMFPSGFKGFDSDTIHRVIATYACVQPDSNRSPAEQAQIAYFCGHSEIQLARLTRQLIDRGIILDTDGRLRVVPDVLADQIVEDVAVFEDFDTGFVSELWQTFGPNHYQRLAVTLGELDWRVTQRGGPAVMETVWEAIRTRLTSPHPSVLTRELDQIAPLAATQPAALVAALEEVRIRLDCDDARQVPEVDDPEDVDDQLYHRVWPGSRHIGRSDVRAKLPKLYGRAAINDSSALETAVDALLALACVDSRPPHAHPDHARRVLSDDLSNLATLPDLTYPGRIVTRVKVFSSAHADAEAAVALSALKPLLAKEELETIQSALHQISFKPHLISETALRPVRDQIRALLLDEASSASLLRAGAAIALLREALRAPHGYFGSAVSTDAVLVWEDDDLATLATLAQAAARTPFATIRRTIRDAIDWNAEHGQSLLIQHAALSLQYELDGSDDLRDALADRVVGSPWKQVGEVVERVPDLGELKIQRDARLAESEELTEQEQNERRQAAAAAKVEVTRTGISTVNKALARRLLALGEAADIVAIVGDVSAEAVELGKQPSFSGVWQAISDLEAPLMPDLVRTIANAAGSHPLDRDLPVLISQWSCSAMDDALAWATTAAVSSRTGVRLALAAFIDGVPWTQRQGAFLGIWRTGIADPDIAVATAFLGSGGWYLHANPREASETLLAYEVSPRAAANALTGAWRYDQGGDQTGRDEATHSALLSIAARTGLNDFIAQEVVTTAARAHPKLALDFLLETSCKDEEIADDFDDLAAVFEEQADAFSDWLIDQLHDGSDDLLKVVAVALGNRLAPNQAASLAARVPRLGQNELITLVHTLGALKLWVPGNLQLADACVNQAEIGDVLDDVLSELRRGMHLNAWGWVGNESSELNAARDACAVAADKARSIHLRAQLSQAAEWFQQTIDELHDRELEEDW</sequence>
<feature type="domain" description="Orc1-like AAA ATPase" evidence="1">
    <location>
        <begin position="209"/>
        <end position="265"/>
    </location>
</feature>
<dbReference type="Pfam" id="PF13191">
    <property type="entry name" value="AAA_16"/>
    <property type="match status" value="1"/>
</dbReference>
<dbReference type="RefSeq" id="WP_282217174.1">
    <property type="nucleotide sequence ID" value="NZ_BAAAUN010000001.1"/>
</dbReference>
<dbReference type="GO" id="GO:0005524">
    <property type="term" value="F:ATP binding"/>
    <property type="evidence" value="ECO:0007669"/>
    <property type="project" value="UniProtKB-KW"/>
</dbReference>
<dbReference type="Proteomes" id="UP001215097">
    <property type="component" value="Chromosome"/>
</dbReference>
<keyword evidence="3" id="KW-1185">Reference proteome</keyword>
<reference evidence="2 3" key="1">
    <citation type="submission" date="2021-06" db="EMBL/GenBank/DDBJ databases">
        <title>Genome-based taxonomic framework of Microbacterium strains isolated from marine environment, the description of four new species and reclassification of four preexisting species.</title>
        <authorList>
            <person name="Lee S.D."/>
            <person name="Kim S.-M."/>
            <person name="Byeon Y.-S."/>
            <person name="Yang H.L."/>
            <person name="Kim I.S."/>
        </authorList>
    </citation>
    <scope>NUCLEOTIDE SEQUENCE [LARGE SCALE GENOMIC DNA]</scope>
    <source>
        <strain evidence="2 3">KACC 14465</strain>
    </source>
</reference>
<name>A0ABY7XMF1_MICLT</name>
<gene>
    <name evidence="2" type="ORF">KV395_08685</name>
</gene>